<evidence type="ECO:0000313" key="4">
    <source>
        <dbReference type="Proteomes" id="UP000809621"/>
    </source>
</evidence>
<evidence type="ECO:0000256" key="1">
    <source>
        <dbReference type="SAM" id="SignalP"/>
    </source>
</evidence>
<gene>
    <name evidence="3" type="ORF">JQC93_19530</name>
</gene>
<dbReference type="EMBL" id="JAFEUM010000013">
    <property type="protein sequence ID" value="MBM7038573.1"/>
    <property type="molecule type" value="Genomic_DNA"/>
</dbReference>
<dbReference type="Pfam" id="PF07589">
    <property type="entry name" value="PEP-CTERM"/>
    <property type="match status" value="1"/>
</dbReference>
<feature type="domain" description="Ice-binding protein C-terminal" evidence="2">
    <location>
        <begin position="204"/>
        <end position="229"/>
    </location>
</feature>
<protein>
    <submittedName>
        <fullName evidence="3">PEP-CTERM sorting domain-containing protein</fullName>
    </submittedName>
</protein>
<name>A0ABS2HQT4_9VIBR</name>
<accession>A0ABS2HQT4</accession>
<proteinExistence type="predicted"/>
<evidence type="ECO:0000259" key="2">
    <source>
        <dbReference type="Pfam" id="PF07589"/>
    </source>
</evidence>
<dbReference type="RefSeq" id="WP_205160010.1">
    <property type="nucleotide sequence ID" value="NZ_JAFEUM010000013.1"/>
</dbReference>
<reference evidence="3 4" key="1">
    <citation type="submission" date="2021-02" db="EMBL/GenBank/DDBJ databases">
        <authorList>
            <person name="Park J.-S."/>
        </authorList>
    </citation>
    <scope>NUCLEOTIDE SEQUENCE [LARGE SCALE GENOMIC DNA]</scope>
    <source>
        <strain evidence="3 4">188UL20-2</strain>
    </source>
</reference>
<feature type="chain" id="PRO_5045598691" evidence="1">
    <location>
        <begin position="22"/>
        <end position="234"/>
    </location>
</feature>
<feature type="signal peptide" evidence="1">
    <location>
        <begin position="1"/>
        <end position="21"/>
    </location>
</feature>
<dbReference type="InterPro" id="IPR013424">
    <property type="entry name" value="Ice-binding_C"/>
</dbReference>
<sequence>MLKTTLITALGCMFIAGQAQAITFQFDWNGGAYDYVVPDGGHAANGTDYSGTTLKYGYGAGQFLTIGSSTEDTVQDIRPVDAGIGADGGVNGDNTGIGEWLSLAFSSDVTVTAISFNGGNLNSDGHDDYWNGDNNIRFDLLNGAILEDTLTHNFKDSPDGALDGLTGDILSTDLAKITSVDTRFYLESITFEESEIEITTFGIPVPEPETLVLFSLGLIGLGASLRHRRRTSYS</sequence>
<keyword evidence="1" id="KW-0732">Signal</keyword>
<organism evidence="3 4">
    <name type="scientific">Vibrio ulleungensis</name>
    <dbReference type="NCBI Taxonomy" id="2807619"/>
    <lineage>
        <taxon>Bacteria</taxon>
        <taxon>Pseudomonadati</taxon>
        <taxon>Pseudomonadota</taxon>
        <taxon>Gammaproteobacteria</taxon>
        <taxon>Vibrionales</taxon>
        <taxon>Vibrionaceae</taxon>
        <taxon>Vibrio</taxon>
    </lineage>
</organism>
<evidence type="ECO:0000313" key="3">
    <source>
        <dbReference type="EMBL" id="MBM7038573.1"/>
    </source>
</evidence>
<comment type="caution">
    <text evidence="3">The sequence shown here is derived from an EMBL/GenBank/DDBJ whole genome shotgun (WGS) entry which is preliminary data.</text>
</comment>
<dbReference type="NCBIfam" id="TIGR02595">
    <property type="entry name" value="PEP_CTERM"/>
    <property type="match status" value="1"/>
</dbReference>
<dbReference type="Proteomes" id="UP000809621">
    <property type="component" value="Unassembled WGS sequence"/>
</dbReference>
<keyword evidence="4" id="KW-1185">Reference proteome</keyword>